<reference evidence="4 5" key="1">
    <citation type="submission" date="2020-08" db="EMBL/GenBank/DDBJ databases">
        <title>A Genomic Blueprint of the Chicken Gut Microbiome.</title>
        <authorList>
            <person name="Gilroy R."/>
            <person name="Ravi A."/>
            <person name="Getino M."/>
            <person name="Pursley I."/>
            <person name="Horton D.L."/>
            <person name="Alikhan N.-F."/>
            <person name="Baker D."/>
            <person name="Gharbi K."/>
            <person name="Hall N."/>
            <person name="Watson M."/>
            <person name="Adriaenssens E.M."/>
            <person name="Foster-Nyarko E."/>
            <person name="Jarju S."/>
            <person name="Secka A."/>
            <person name="Antonio M."/>
            <person name="Oren A."/>
            <person name="Chaudhuri R."/>
            <person name="La Ragione R.M."/>
            <person name="Hildebrand F."/>
            <person name="Pallen M.J."/>
        </authorList>
    </citation>
    <scope>NUCLEOTIDE SEQUENCE [LARGE SCALE GENOMIC DNA]</scope>
    <source>
        <strain evidence="4 5">N37</strain>
    </source>
</reference>
<dbReference type="InterPro" id="IPR051922">
    <property type="entry name" value="Bact_Sporulation_Assoc"/>
</dbReference>
<feature type="domain" description="SbsA Ig-like" evidence="3">
    <location>
        <begin position="519"/>
        <end position="604"/>
    </location>
</feature>
<accession>A0ABR8YVS4</accession>
<dbReference type="InterPro" id="IPR014755">
    <property type="entry name" value="Cu-Rt/internalin_Ig-like"/>
</dbReference>
<dbReference type="Pfam" id="PF13205">
    <property type="entry name" value="Big_5"/>
    <property type="match status" value="1"/>
</dbReference>
<dbReference type="Gene3D" id="2.60.40.1220">
    <property type="match status" value="5"/>
</dbReference>
<evidence type="ECO:0000256" key="1">
    <source>
        <dbReference type="ARBA" id="ARBA00022729"/>
    </source>
</evidence>
<sequence>MKKSSRVISTLLLGATLTSAVATNVFAVESKETIEKKLLAGNNRYETAVKVSEKWEKADNVVLVNALAMADALAATPLAKLKDAPILLTDATELTKATKERIEKLGAKNVFVVGGEGVVSKAVVAELEKAGLKVERISGVDRFETSAKVAKELNADKVAVVNGLNGRLADALSVAAPAAENNMAILLTNGKDLGAVKDAAKDKEAVVVGGSAVVADSIKSDLKAERLGGANRNETNAEVMKKYYGDKQVKSVYVAKDGAAQENQLVDALAAGPVAGKEGAPIVLAGSKLADGQKKFLEGQGEVATVYEVGGGINTSTVKDLMTALGVKDVVDKAEVASVKATNLKEVVVTFGMKVDADSAEDKTNYSINKNATIEKVELAEDGRTAVITVDGNLKNQDKYKLTVDTVLAGDKEITAKDYEFTPIDNTLPEVKEVVNLGTKAVKVVFTEPIKNINSNNVKLDGKSFYGSINNEGREVILTPHESKALEVGDHKLEVEGAEDYATLKSLTSEHKFTVVEDKTAPTVVKTDATLERVKVTFSEDVDPETVSESSLYYKKDDKKVKASRYKKVDGKTYTFYFDGEEKRLPGYEMTMYVEDVKDYSGNVIKEKEIKVKPEVDQTRPVVRNVSVSSNGKVITVKFSKNIDKESLKPSQFVIKDENDKIRGISDVKIGAEENIVEVTLYEALPAGKNTIKISGVKDATYLKNVMLDYEKVINTKDTEEPDVAGISTSDKNKTIIITFDKKMDPTTLDKISNYAIGYDANATEESSTDEDALKVGKQGLPSDTEITVVDGGKSVRLVLPEKIDKDEITFGKRLKYIEYMGLKDAEGNWVKGYSKKLVIRTDDKSKARLTEYDKDNYGDAQGIAKDRNTIKLRFEQTIGKISTGAFELKAGTSTIDIKNVKAEGGYVTITTEDKLPTATTEDDLTLTIKDASKIETSTGLEGVDEIPDRIVIYDLISPEIDTDELKNKKEYPVDGNKIIVPFTENIKSDNDALVGLYAENFKVTQIGTTEKVLKAGKDYTTTVDGKKVIITVKANKEYRYKVELVDSSNGKAKYIQDGNGNFAMAKDTLYTNGTLETESSVKDAEKAKEVDEIIKALPAEDDIKLTDKANIVAARNAYNGLTDAQKALVTNISKLEAAEAKITELEGKAKEEADKAAAKTVVDAIEALPAKDDIKLTDEANIGAARNAYNGLTDAQKALVTNLQVLIDAEAKIAELK</sequence>
<dbReference type="Gene3D" id="3.40.50.12090">
    <property type="match status" value="2"/>
</dbReference>
<feature type="signal peptide" evidence="2">
    <location>
        <begin position="1"/>
        <end position="27"/>
    </location>
</feature>
<evidence type="ECO:0000313" key="5">
    <source>
        <dbReference type="Proteomes" id="UP000627166"/>
    </source>
</evidence>
<organism evidence="4 5">
    <name type="scientific">Clostridium faecium</name>
    <dbReference type="NCBI Taxonomy" id="2762223"/>
    <lineage>
        <taxon>Bacteria</taxon>
        <taxon>Bacillati</taxon>
        <taxon>Bacillota</taxon>
        <taxon>Clostridia</taxon>
        <taxon>Eubacteriales</taxon>
        <taxon>Clostridiaceae</taxon>
        <taxon>Clostridium</taxon>
    </lineage>
</organism>
<keyword evidence="5" id="KW-1185">Reference proteome</keyword>
<keyword evidence="1 2" id="KW-0732">Signal</keyword>
<feature type="chain" id="PRO_5045918172" evidence="2">
    <location>
        <begin position="28"/>
        <end position="1218"/>
    </location>
</feature>
<gene>
    <name evidence="4" type="ORF">H9637_14930</name>
</gene>
<dbReference type="EMBL" id="JACSQB010000127">
    <property type="protein sequence ID" value="MBD8048315.1"/>
    <property type="molecule type" value="Genomic_DNA"/>
</dbReference>
<protein>
    <submittedName>
        <fullName evidence="4">Cell wall-binding repeat-containing protein</fullName>
    </submittedName>
</protein>
<evidence type="ECO:0000256" key="2">
    <source>
        <dbReference type="SAM" id="SignalP"/>
    </source>
</evidence>
<dbReference type="InterPro" id="IPR007253">
    <property type="entry name" value="Cell_wall-bd_2"/>
</dbReference>
<comment type="caution">
    <text evidence="4">The sequence shown here is derived from an EMBL/GenBank/DDBJ whole genome shotgun (WGS) entry which is preliminary data.</text>
</comment>
<dbReference type="Proteomes" id="UP000627166">
    <property type="component" value="Unassembled WGS sequence"/>
</dbReference>
<dbReference type="RefSeq" id="WP_191741268.1">
    <property type="nucleotide sequence ID" value="NZ_JACSQB010000127.1"/>
</dbReference>
<dbReference type="InterPro" id="IPR032812">
    <property type="entry name" value="SbsA_Ig"/>
</dbReference>
<dbReference type="PANTHER" id="PTHR30032">
    <property type="entry name" value="N-ACETYLMURAMOYL-L-ALANINE AMIDASE-RELATED"/>
    <property type="match status" value="1"/>
</dbReference>
<dbReference type="PANTHER" id="PTHR30032:SF8">
    <property type="entry name" value="GERMINATION-SPECIFIC N-ACETYLMURAMOYL-L-ALANINE AMIDASE"/>
    <property type="match status" value="1"/>
</dbReference>
<evidence type="ECO:0000259" key="3">
    <source>
        <dbReference type="Pfam" id="PF13205"/>
    </source>
</evidence>
<evidence type="ECO:0000313" key="4">
    <source>
        <dbReference type="EMBL" id="MBD8048315.1"/>
    </source>
</evidence>
<name>A0ABR8YVS4_9CLOT</name>
<dbReference type="Pfam" id="PF04122">
    <property type="entry name" value="CW_binding_2"/>
    <property type="match status" value="3"/>
</dbReference>
<proteinExistence type="predicted"/>